<proteinExistence type="predicted"/>
<evidence type="ECO:0000313" key="3">
    <source>
        <dbReference type="EMBL" id="OBZ66914.1"/>
    </source>
</evidence>
<dbReference type="Gene3D" id="3.90.70.10">
    <property type="entry name" value="Cysteine proteinases"/>
    <property type="match status" value="1"/>
</dbReference>
<gene>
    <name evidence="3" type="ORF">A0H81_13252</name>
</gene>
<accession>A0A1C7LVS8</accession>
<dbReference type="Proteomes" id="UP000092993">
    <property type="component" value="Unassembled WGS sequence"/>
</dbReference>
<dbReference type="InterPro" id="IPR001394">
    <property type="entry name" value="Peptidase_C19_UCH"/>
</dbReference>
<dbReference type="InterPro" id="IPR055335">
    <property type="entry name" value="Ucp6/RUP1"/>
</dbReference>
<evidence type="ECO:0000256" key="1">
    <source>
        <dbReference type="SAM" id="MobiDB-lite"/>
    </source>
</evidence>
<dbReference type="STRING" id="5627.A0A1C7LVS8"/>
<feature type="domain" description="Peptidase C19 ubiquitin carboxyl-terminal hydrolase" evidence="2">
    <location>
        <begin position="505"/>
        <end position="649"/>
    </location>
</feature>
<feature type="region of interest" description="Disordered" evidence="1">
    <location>
        <begin position="334"/>
        <end position="395"/>
    </location>
</feature>
<name>A0A1C7LVS8_GRIFR</name>
<evidence type="ECO:0000259" key="2">
    <source>
        <dbReference type="Pfam" id="PF00443"/>
    </source>
</evidence>
<dbReference type="InterPro" id="IPR038765">
    <property type="entry name" value="Papain-like_cys_pep_sf"/>
</dbReference>
<dbReference type="GO" id="GO:0004843">
    <property type="term" value="F:cysteine-type deubiquitinase activity"/>
    <property type="evidence" value="ECO:0007669"/>
    <property type="project" value="InterPro"/>
</dbReference>
<dbReference type="OrthoDB" id="443682at2759"/>
<dbReference type="OMA" id="WAMVPSN"/>
<protein>
    <recommendedName>
        <fullName evidence="2">Peptidase C19 ubiquitin carboxyl-terminal hydrolase domain-containing protein</fullName>
    </recommendedName>
</protein>
<sequence length="731" mass="81059">MTRFAHVTLCLRQMEEVCPIHFTDPGKGTSMSTQRPMPATPKEQDDVDTLIAMMGGAVESEVALNILRHHNGDVYKAASTLLENGDEFSSGGTFPDIPMDTGDAGTSGPRTPPPSKPERSSPVIDLTAEGEENLSRAMQASLEGHEPAFGPSTRAPDPSWAMVPSNVEVGTSTGVSHDDQSLSRAIEASLQSNINDETFEELPLEERIRQGGRPVALRPTLSTLTYAGLLLHGLFHVPQIRHQIALWRPKLDPDQETAEEVSPPTSGPGFMIWSLLEIFVNMDLALLSELSVDAAIDAFTADHWNSPAERPGDMTYPNSHGRSKRPCMRRLQTNHSIPRGTGMRSHTSSDGIDSPPIPQTLPLPVRLQRRRPQPGAIRPADRPVCGEGGHPRNGGHKRLGLLPLLGARPPRGGPAKQQVIFEPSDVVAFQLVRHPPAAGTRAEVQTFGYPKHVYLDQYLAENVQLANTRRAQQKELYAEVEGLLARRRALMRHDVRIMHPAVHVRRSNTVQERDVLEDLQSVIYYYEHVAESNGDAERDSEIKNHPEKLRKIVERIEGELMAIDSKVGELRADAAKVLECPELQKHRYDLRVVLVHDGQYGRNHLYSYVKQRGTWWKTVDYTVTEVTEELVLTDPVGLLYEAGPYFLIYSRALSEEDEGVRAPWPEDVKDAVKHNNKIFLSQLPPDIATRVVDPNSPPSSPYMSATPSEYTISSVTAEPALSRDESMDTAE</sequence>
<dbReference type="Pfam" id="PF00443">
    <property type="entry name" value="UCH"/>
    <property type="match status" value="1"/>
</dbReference>
<dbReference type="PANTHER" id="PTHR39597">
    <property type="entry name" value="UBA DOMAIN-CONTAINING PROTEIN RUP1"/>
    <property type="match status" value="1"/>
</dbReference>
<feature type="compositionally biased region" description="Basic and acidic residues" evidence="1">
    <location>
        <begin position="721"/>
        <end position="731"/>
    </location>
</feature>
<reference evidence="3 4" key="1">
    <citation type="submission" date="2016-03" db="EMBL/GenBank/DDBJ databases">
        <title>Whole genome sequencing of Grifola frondosa 9006-11.</title>
        <authorList>
            <person name="Min B."/>
            <person name="Park H."/>
            <person name="Kim J.-G."/>
            <person name="Cho H."/>
            <person name="Oh Y.-L."/>
            <person name="Kong W.-S."/>
            <person name="Choi I.-G."/>
        </authorList>
    </citation>
    <scope>NUCLEOTIDE SEQUENCE [LARGE SCALE GENOMIC DNA]</scope>
    <source>
        <strain evidence="3 4">9006-11</strain>
    </source>
</reference>
<dbReference type="EMBL" id="LUGG01000027">
    <property type="protein sequence ID" value="OBZ66914.1"/>
    <property type="molecule type" value="Genomic_DNA"/>
</dbReference>
<dbReference type="GO" id="GO:0016579">
    <property type="term" value="P:protein deubiquitination"/>
    <property type="evidence" value="ECO:0007669"/>
    <property type="project" value="InterPro"/>
</dbReference>
<feature type="region of interest" description="Disordered" evidence="1">
    <location>
        <begin position="689"/>
        <end position="731"/>
    </location>
</feature>
<keyword evidence="4" id="KW-1185">Reference proteome</keyword>
<organism evidence="3 4">
    <name type="scientific">Grifola frondosa</name>
    <name type="common">Maitake</name>
    <name type="synonym">Polyporus frondosus</name>
    <dbReference type="NCBI Taxonomy" id="5627"/>
    <lineage>
        <taxon>Eukaryota</taxon>
        <taxon>Fungi</taxon>
        <taxon>Dikarya</taxon>
        <taxon>Basidiomycota</taxon>
        <taxon>Agaricomycotina</taxon>
        <taxon>Agaricomycetes</taxon>
        <taxon>Polyporales</taxon>
        <taxon>Grifolaceae</taxon>
        <taxon>Grifola</taxon>
    </lineage>
</organism>
<comment type="caution">
    <text evidence="3">The sequence shown here is derived from an EMBL/GenBank/DDBJ whole genome shotgun (WGS) entry which is preliminary data.</text>
</comment>
<evidence type="ECO:0000313" key="4">
    <source>
        <dbReference type="Proteomes" id="UP000092993"/>
    </source>
</evidence>
<feature type="region of interest" description="Disordered" evidence="1">
    <location>
        <begin position="86"/>
        <end position="122"/>
    </location>
</feature>
<dbReference type="SUPFAM" id="SSF54001">
    <property type="entry name" value="Cysteine proteinases"/>
    <property type="match status" value="1"/>
</dbReference>
<dbReference type="PANTHER" id="PTHR39597:SF1">
    <property type="entry name" value="UBA DOMAIN-CONTAINING PROTEIN RUP1"/>
    <property type="match status" value="1"/>
</dbReference>
<dbReference type="AlphaFoldDB" id="A0A1C7LVS8"/>
<feature type="compositionally biased region" description="Polar residues" evidence="1">
    <location>
        <begin position="701"/>
        <end position="716"/>
    </location>
</feature>